<dbReference type="SMART" id="SM00353">
    <property type="entry name" value="HLH"/>
    <property type="match status" value="1"/>
</dbReference>
<keyword evidence="8" id="KW-1185">Reference proteome</keyword>
<dbReference type="GO" id="GO:0000981">
    <property type="term" value="F:DNA-binding transcription factor activity, RNA polymerase II-specific"/>
    <property type="evidence" value="ECO:0007669"/>
    <property type="project" value="TreeGrafter"/>
</dbReference>
<dbReference type="FunFam" id="4.10.280.10:FF:000035">
    <property type="entry name" value="Pancreas-specific transcription factor 1a"/>
    <property type="match status" value="1"/>
</dbReference>
<keyword evidence="4" id="KW-0539">Nucleus</keyword>
<keyword evidence="1" id="KW-0805">Transcription regulation</keyword>
<evidence type="ECO:0000313" key="7">
    <source>
        <dbReference type="EMBL" id="KAF6215953.1"/>
    </source>
</evidence>
<dbReference type="PROSITE" id="PS50888">
    <property type="entry name" value="BHLH"/>
    <property type="match status" value="1"/>
</dbReference>
<dbReference type="OrthoDB" id="10048995at2759"/>
<name>A0A8S9Y463_APOLU</name>
<comment type="caution">
    <text evidence="7">The sequence shown here is derived from an EMBL/GenBank/DDBJ whole genome shotgun (WGS) entry which is preliminary data.</text>
</comment>
<reference evidence="7" key="1">
    <citation type="journal article" date="2021" name="Mol. Ecol. Resour.">
        <title>Apolygus lucorum genome provides insights into omnivorousness and mesophyll feeding.</title>
        <authorList>
            <person name="Liu Y."/>
            <person name="Liu H."/>
            <person name="Wang H."/>
            <person name="Huang T."/>
            <person name="Liu B."/>
            <person name="Yang B."/>
            <person name="Yin L."/>
            <person name="Li B."/>
            <person name="Zhang Y."/>
            <person name="Zhang S."/>
            <person name="Jiang F."/>
            <person name="Zhang X."/>
            <person name="Ren Y."/>
            <person name="Wang B."/>
            <person name="Wang S."/>
            <person name="Lu Y."/>
            <person name="Wu K."/>
            <person name="Fan W."/>
            <person name="Wang G."/>
        </authorList>
    </citation>
    <scope>NUCLEOTIDE SEQUENCE</scope>
    <source>
        <strain evidence="7">12Hb</strain>
    </source>
</reference>
<keyword evidence="3" id="KW-0804">Transcription</keyword>
<evidence type="ECO:0000259" key="6">
    <source>
        <dbReference type="PROSITE" id="PS50888"/>
    </source>
</evidence>
<sequence>MDSYGLRYSPAPPDSPDLLFYDGDHLSVVDTSDYSESESREDEGSERTRRRQGRCAVQQLQQRQAANLRERRRMQSINEAFDGLRAHIPTLPYEKRLSKVDTLKLAIGYINFLSELVRNDKSHQEVGKTLGKVRSASKEQKKVIIRGSYGCPYAAHSLSWSSDKENGRRGVMFAKVWTPADPRTKTGYESV</sequence>
<feature type="domain" description="BHLH" evidence="6">
    <location>
        <begin position="61"/>
        <end position="113"/>
    </location>
</feature>
<feature type="region of interest" description="Disordered" evidence="5">
    <location>
        <begin position="1"/>
        <end position="59"/>
    </location>
</feature>
<dbReference type="InterPro" id="IPR050283">
    <property type="entry name" value="E-box_TF_Regulators"/>
</dbReference>
<protein>
    <recommendedName>
        <fullName evidence="6">BHLH domain-containing protein</fullName>
    </recommendedName>
</protein>
<gene>
    <name evidence="7" type="ORF">GE061_000290</name>
</gene>
<evidence type="ECO:0000256" key="1">
    <source>
        <dbReference type="ARBA" id="ARBA00023015"/>
    </source>
</evidence>
<dbReference type="Proteomes" id="UP000466442">
    <property type="component" value="Linkage Group LG1"/>
</dbReference>
<evidence type="ECO:0000256" key="4">
    <source>
        <dbReference type="ARBA" id="ARBA00023242"/>
    </source>
</evidence>
<dbReference type="EMBL" id="WIXP02000001">
    <property type="protein sequence ID" value="KAF6215953.1"/>
    <property type="molecule type" value="Genomic_DNA"/>
</dbReference>
<keyword evidence="2" id="KW-0238">DNA-binding</keyword>
<organism evidence="7 8">
    <name type="scientific">Apolygus lucorum</name>
    <name type="common">Small green plant bug</name>
    <name type="synonym">Lygocoris lucorum</name>
    <dbReference type="NCBI Taxonomy" id="248454"/>
    <lineage>
        <taxon>Eukaryota</taxon>
        <taxon>Metazoa</taxon>
        <taxon>Ecdysozoa</taxon>
        <taxon>Arthropoda</taxon>
        <taxon>Hexapoda</taxon>
        <taxon>Insecta</taxon>
        <taxon>Pterygota</taxon>
        <taxon>Neoptera</taxon>
        <taxon>Paraneoptera</taxon>
        <taxon>Hemiptera</taxon>
        <taxon>Heteroptera</taxon>
        <taxon>Panheteroptera</taxon>
        <taxon>Cimicomorpha</taxon>
        <taxon>Miridae</taxon>
        <taxon>Mirini</taxon>
        <taxon>Apolygus</taxon>
    </lineage>
</organism>
<dbReference type="GO" id="GO:0000977">
    <property type="term" value="F:RNA polymerase II transcription regulatory region sequence-specific DNA binding"/>
    <property type="evidence" value="ECO:0007669"/>
    <property type="project" value="TreeGrafter"/>
</dbReference>
<dbReference type="Gene3D" id="4.10.280.10">
    <property type="entry name" value="Helix-loop-helix DNA-binding domain"/>
    <property type="match status" value="1"/>
</dbReference>
<accession>A0A8S9Y463</accession>
<evidence type="ECO:0000256" key="5">
    <source>
        <dbReference type="SAM" id="MobiDB-lite"/>
    </source>
</evidence>
<proteinExistence type="predicted"/>
<dbReference type="SUPFAM" id="SSF47459">
    <property type="entry name" value="HLH, helix-loop-helix DNA-binding domain"/>
    <property type="match status" value="1"/>
</dbReference>
<evidence type="ECO:0000256" key="2">
    <source>
        <dbReference type="ARBA" id="ARBA00023125"/>
    </source>
</evidence>
<dbReference type="PANTHER" id="PTHR23349:SF112">
    <property type="entry name" value="48 RELATED 1, ISOFORM B"/>
    <property type="match status" value="1"/>
</dbReference>
<evidence type="ECO:0000313" key="8">
    <source>
        <dbReference type="Proteomes" id="UP000466442"/>
    </source>
</evidence>
<dbReference type="Pfam" id="PF00010">
    <property type="entry name" value="HLH"/>
    <property type="match status" value="1"/>
</dbReference>
<dbReference type="InterPro" id="IPR036638">
    <property type="entry name" value="HLH_DNA-bd_sf"/>
</dbReference>
<dbReference type="PANTHER" id="PTHR23349">
    <property type="entry name" value="BASIC HELIX-LOOP-HELIX TRANSCRIPTION FACTOR, TWIST"/>
    <property type="match status" value="1"/>
</dbReference>
<dbReference type="AlphaFoldDB" id="A0A8S9Y463"/>
<evidence type="ECO:0000256" key="3">
    <source>
        <dbReference type="ARBA" id="ARBA00023163"/>
    </source>
</evidence>
<dbReference type="GO" id="GO:0046983">
    <property type="term" value="F:protein dimerization activity"/>
    <property type="evidence" value="ECO:0007669"/>
    <property type="project" value="InterPro"/>
</dbReference>
<feature type="compositionally biased region" description="Acidic residues" evidence="5">
    <location>
        <begin position="33"/>
        <end position="44"/>
    </location>
</feature>
<dbReference type="GO" id="GO:0032502">
    <property type="term" value="P:developmental process"/>
    <property type="evidence" value="ECO:0007669"/>
    <property type="project" value="TreeGrafter"/>
</dbReference>
<dbReference type="CDD" id="cd11417">
    <property type="entry name" value="bHLH_TS_PTF1A"/>
    <property type="match status" value="1"/>
</dbReference>
<dbReference type="InterPro" id="IPR011598">
    <property type="entry name" value="bHLH_dom"/>
</dbReference>